<evidence type="ECO:0000313" key="7">
    <source>
        <dbReference type="EMBL" id="NDY95670.1"/>
    </source>
</evidence>
<dbReference type="InterPro" id="IPR011110">
    <property type="entry name" value="Reg_prop"/>
</dbReference>
<dbReference type="NCBIfam" id="TIGR00254">
    <property type="entry name" value="GGDEF"/>
    <property type="match status" value="1"/>
</dbReference>
<dbReference type="Proteomes" id="UP000484885">
    <property type="component" value="Unassembled WGS sequence"/>
</dbReference>
<feature type="domain" description="GGDEF" evidence="6">
    <location>
        <begin position="872"/>
        <end position="1005"/>
    </location>
</feature>
<dbReference type="Pfam" id="PF07494">
    <property type="entry name" value="Reg_prop"/>
    <property type="match status" value="2"/>
</dbReference>
<keyword evidence="5" id="KW-0472">Membrane</keyword>
<comment type="cofactor">
    <cofactor evidence="1">
        <name>Mg(2+)</name>
        <dbReference type="ChEBI" id="CHEBI:18420"/>
    </cofactor>
</comment>
<dbReference type="Pfam" id="PF00990">
    <property type="entry name" value="GGDEF"/>
    <property type="match status" value="1"/>
</dbReference>
<dbReference type="InterPro" id="IPR015943">
    <property type="entry name" value="WD40/YVTN_repeat-like_dom_sf"/>
</dbReference>
<feature type="transmembrane region" description="Helical" evidence="5">
    <location>
        <begin position="784"/>
        <end position="806"/>
    </location>
</feature>
<dbReference type="RefSeq" id="WP_164211063.1">
    <property type="nucleotide sequence ID" value="NZ_JAAGSC010000040.1"/>
</dbReference>
<accession>A0A845V0D8</accession>
<dbReference type="CDD" id="cd01949">
    <property type="entry name" value="GGDEF"/>
    <property type="match status" value="1"/>
</dbReference>
<keyword evidence="8" id="KW-1185">Reference proteome</keyword>
<dbReference type="InterPro" id="IPR000160">
    <property type="entry name" value="GGDEF_dom"/>
</dbReference>
<dbReference type="AlphaFoldDB" id="A0A845V0D8"/>
<evidence type="ECO:0000256" key="1">
    <source>
        <dbReference type="ARBA" id="ARBA00001946"/>
    </source>
</evidence>
<dbReference type="PANTHER" id="PTHR45138:SF9">
    <property type="entry name" value="DIGUANYLATE CYCLASE DGCM-RELATED"/>
    <property type="match status" value="1"/>
</dbReference>
<reference evidence="7 8" key="1">
    <citation type="submission" date="2020-02" db="EMBL/GenBank/DDBJ databases">
        <authorList>
            <person name="Zhang X.-Y."/>
        </authorList>
    </citation>
    <scope>NUCLEOTIDE SEQUENCE [LARGE SCALE GENOMIC DNA]</scope>
    <source>
        <strain evidence="7 8">C33</strain>
    </source>
</reference>
<dbReference type="InterPro" id="IPR043128">
    <property type="entry name" value="Rev_trsase/Diguanyl_cyclase"/>
</dbReference>
<dbReference type="Gene3D" id="2.130.10.10">
    <property type="entry name" value="YVTN repeat-like/Quinoprotein amine dehydrogenase"/>
    <property type="match status" value="3"/>
</dbReference>
<dbReference type="PROSITE" id="PS50887">
    <property type="entry name" value="GGDEF"/>
    <property type="match status" value="1"/>
</dbReference>
<dbReference type="InterPro" id="IPR050469">
    <property type="entry name" value="Diguanylate_Cyclase"/>
</dbReference>
<keyword evidence="4" id="KW-0175">Coiled coil</keyword>
<dbReference type="PANTHER" id="PTHR45138">
    <property type="entry name" value="REGULATORY COMPONENTS OF SENSORY TRANSDUCTION SYSTEM"/>
    <property type="match status" value="1"/>
</dbReference>
<proteinExistence type="predicted"/>
<keyword evidence="5" id="KW-0812">Transmembrane</keyword>
<evidence type="ECO:0000313" key="8">
    <source>
        <dbReference type="Proteomes" id="UP000484885"/>
    </source>
</evidence>
<dbReference type="InterPro" id="IPR029787">
    <property type="entry name" value="Nucleotide_cyclase"/>
</dbReference>
<dbReference type="SMART" id="SM00267">
    <property type="entry name" value="GGDEF"/>
    <property type="match status" value="1"/>
</dbReference>
<organism evidence="7 8">
    <name type="scientific">Wenzhouxiangella limi</name>
    <dbReference type="NCBI Taxonomy" id="2707351"/>
    <lineage>
        <taxon>Bacteria</taxon>
        <taxon>Pseudomonadati</taxon>
        <taxon>Pseudomonadota</taxon>
        <taxon>Gammaproteobacteria</taxon>
        <taxon>Chromatiales</taxon>
        <taxon>Wenzhouxiangellaceae</taxon>
        <taxon>Wenzhouxiangella</taxon>
    </lineage>
</organism>
<evidence type="ECO:0000256" key="5">
    <source>
        <dbReference type="SAM" id="Phobius"/>
    </source>
</evidence>
<dbReference type="Gene3D" id="3.30.70.270">
    <property type="match status" value="1"/>
</dbReference>
<dbReference type="GO" id="GO:0052621">
    <property type="term" value="F:diguanylate cyclase activity"/>
    <property type="evidence" value="ECO:0007669"/>
    <property type="project" value="UniProtKB-EC"/>
</dbReference>
<dbReference type="InterPro" id="IPR013783">
    <property type="entry name" value="Ig-like_fold"/>
</dbReference>
<dbReference type="EMBL" id="JAAGSC010000040">
    <property type="protein sequence ID" value="NDY95670.1"/>
    <property type="molecule type" value="Genomic_DNA"/>
</dbReference>
<dbReference type="SUPFAM" id="SSF63829">
    <property type="entry name" value="Calcium-dependent phosphotriesterase"/>
    <property type="match status" value="3"/>
</dbReference>
<gene>
    <name evidence="7" type="ORF">G3I74_08025</name>
</gene>
<comment type="caution">
    <text evidence="7">The sequence shown here is derived from an EMBL/GenBank/DDBJ whole genome shotgun (WGS) entry which is preliminary data.</text>
</comment>
<comment type="catalytic activity">
    <reaction evidence="3">
        <text>2 GTP = 3',3'-c-di-GMP + 2 diphosphate</text>
        <dbReference type="Rhea" id="RHEA:24898"/>
        <dbReference type="ChEBI" id="CHEBI:33019"/>
        <dbReference type="ChEBI" id="CHEBI:37565"/>
        <dbReference type="ChEBI" id="CHEBI:58805"/>
        <dbReference type="EC" id="2.7.7.65"/>
    </reaction>
</comment>
<dbReference type="EC" id="2.7.7.65" evidence="2"/>
<sequence length="1009" mass="113271">MKRELGRRSSWRFMGLAGGLLLTLFVDGASAQERGAHFEFDRLSDHLGGRQSTVYEIFEDPFGFLWFAGDTDGILRFDSEDWVSWSDGLIENNARSNISTLRVSDDGRLWVGSWGNGLQYWDADKQTFVQFLPDAADPHALAANRVQRLMIDSRGRLWIGTTAGINVIDSGEPDAIRRFAHDQPDHPLYSERIWGMVEHDSGLWFATSGGLYRLSHDLSEWTHLLMDESAAERFERGAEVRTVAVAHDQIWAGSQLGVFRWNAEDDSLSRIEFEADPRRSMPRVNAILESRRGGIWVGAHDGLYRIDEHAPRFELLENGYHLIPDVDIRALYEDTEGNLWIGSRDRGIIHGQRHDRVFNRLAEAAPAELADEASRLTSAILTDHSGRLWLGVPGGLLRRDDEDRWSAWEFPASTGVRRVEGMAQSAAGTVWVATDSGLFRITKDDRLQADDRLFKALNIAAAPVNAILADDDQGLWLGLWNFGVVRWNPETGEVSIGAEELRDTRADLVYQLNRDETGGIWAATRYSGIFHFNGDGWQSVPIQLGSRQHAPSFYCIHHRPPETLWLCTEDGLVRYRLADGDAEIYSSADGLPTNQITGLVEGESEDLWVLTSRGVARRMPDKERFVNYGLADGLPGLAVQRNALDRTPEGQIVIGTSNGAVTLDPESLARGLNAPRAVLSRVWLDGEELTRSINPARLQLALPSDHRDLLLQFAVLDFHEPERNLARVRLRGYEPSFSELNGNRELRYMNLPPGDYVLEIEGWSSRGVPGEAPLKIPIQVAAPWWHSPLAWIAAVLLLAALGWLMIQLRLRALRASNKRLQELVEERTQALEAANQRLRERSARDFLTGLFNRRGFSERFGVLQQLAVRGKSDLAVVLFDLDHFKRINDKHGHEIGDQFLKVVGKVLSDSLRGQDLAARWGGEEFLLALPGTNAEGAVQLCEKIRSRLAAAQIRAQNQVLRITATFGIVSRNGDDRPLESWVKVADEAMYRGKQQGRDQVQVFSNDNDL</sequence>
<dbReference type="SUPFAM" id="SSF55073">
    <property type="entry name" value="Nucleotide cyclase"/>
    <property type="match status" value="1"/>
</dbReference>
<evidence type="ECO:0000256" key="3">
    <source>
        <dbReference type="ARBA" id="ARBA00034247"/>
    </source>
</evidence>
<feature type="coiled-coil region" evidence="4">
    <location>
        <begin position="810"/>
        <end position="841"/>
    </location>
</feature>
<keyword evidence="5" id="KW-1133">Transmembrane helix</keyword>
<evidence type="ECO:0000259" key="6">
    <source>
        <dbReference type="PROSITE" id="PS50887"/>
    </source>
</evidence>
<dbReference type="Gene3D" id="2.60.40.10">
    <property type="entry name" value="Immunoglobulins"/>
    <property type="match status" value="1"/>
</dbReference>
<evidence type="ECO:0000256" key="2">
    <source>
        <dbReference type="ARBA" id="ARBA00012528"/>
    </source>
</evidence>
<evidence type="ECO:0000256" key="4">
    <source>
        <dbReference type="SAM" id="Coils"/>
    </source>
</evidence>
<dbReference type="FunFam" id="3.30.70.270:FF:000001">
    <property type="entry name" value="Diguanylate cyclase domain protein"/>
    <property type="match status" value="1"/>
</dbReference>
<name>A0A845V0D8_9GAMM</name>
<protein>
    <recommendedName>
        <fullName evidence="2">diguanylate cyclase</fullName>
        <ecNumber evidence="2">2.7.7.65</ecNumber>
    </recommendedName>
</protein>